<dbReference type="InterPro" id="IPR041698">
    <property type="entry name" value="Methyltransf_25"/>
</dbReference>
<dbReference type="Gene3D" id="3.40.50.150">
    <property type="entry name" value="Vaccinia Virus protein VP39"/>
    <property type="match status" value="1"/>
</dbReference>
<proteinExistence type="predicted"/>
<dbReference type="PANTHER" id="PTHR43464">
    <property type="entry name" value="METHYLTRANSFERASE"/>
    <property type="match status" value="1"/>
</dbReference>
<keyword evidence="6" id="KW-1185">Reference proteome</keyword>
<dbReference type="SUPFAM" id="SSF53335">
    <property type="entry name" value="S-adenosyl-L-methionine-dependent methyltransferases"/>
    <property type="match status" value="1"/>
</dbReference>
<protein>
    <submittedName>
        <fullName evidence="5">Methyltransferase domain-containing protein</fullName>
    </submittedName>
</protein>
<reference evidence="5 6" key="1">
    <citation type="submission" date="2019-10" db="EMBL/GenBank/DDBJ databases">
        <title>Georgenia wutianyii sp. nov. and Georgenia yuyongxinii sp. nov. isolated from plateau pika (Ochotona curzoniae) in the Qinghai-Tibet plateau of China.</title>
        <authorList>
            <person name="Tian Z."/>
        </authorList>
    </citation>
    <scope>NUCLEOTIDE SEQUENCE [LARGE SCALE GENOMIC DNA]</scope>
    <source>
        <strain evidence="5 6">DSM 21501</strain>
    </source>
</reference>
<dbReference type="OrthoDB" id="9786503at2"/>
<dbReference type="PANTHER" id="PTHR43464:SF19">
    <property type="entry name" value="UBIQUINONE BIOSYNTHESIS O-METHYLTRANSFERASE, MITOCHONDRIAL"/>
    <property type="match status" value="1"/>
</dbReference>
<dbReference type="GO" id="GO:0008168">
    <property type="term" value="F:methyltransferase activity"/>
    <property type="evidence" value="ECO:0007669"/>
    <property type="project" value="UniProtKB-KW"/>
</dbReference>
<evidence type="ECO:0000256" key="3">
    <source>
        <dbReference type="ARBA" id="ARBA00022691"/>
    </source>
</evidence>
<evidence type="ECO:0000313" key="5">
    <source>
        <dbReference type="EMBL" id="KAE8763330.1"/>
    </source>
</evidence>
<sequence>MMGYSLAYRLGFTPWEHHGKVTRAHVEALLEREEAGRSRPPGRALDLGCGRGQYTPRLTRRGWEVVGIDVVPQAVEAARRRRLAHATFVVGDVTNLVPGELGTFDFFLDVGCFQGLNAEQRRAEGRGVSALANPGATLLMLAFGATPIRSVVGGVSRAEVEAAFEGWEMLSVDPADTTGLGWPLTRTSPRWYRLRLAA</sequence>
<evidence type="ECO:0000256" key="2">
    <source>
        <dbReference type="ARBA" id="ARBA00022679"/>
    </source>
</evidence>
<dbReference type="Proteomes" id="UP000451860">
    <property type="component" value="Unassembled WGS sequence"/>
</dbReference>
<dbReference type="InterPro" id="IPR029063">
    <property type="entry name" value="SAM-dependent_MTases_sf"/>
</dbReference>
<keyword evidence="3" id="KW-0949">S-adenosyl-L-methionine</keyword>
<dbReference type="EMBL" id="WHJE01000079">
    <property type="protein sequence ID" value="KAE8763330.1"/>
    <property type="molecule type" value="Genomic_DNA"/>
</dbReference>
<keyword evidence="1 5" id="KW-0489">Methyltransferase</keyword>
<evidence type="ECO:0000313" key="6">
    <source>
        <dbReference type="Proteomes" id="UP000451860"/>
    </source>
</evidence>
<name>A0A7J5UM14_9MICO</name>
<dbReference type="CDD" id="cd02440">
    <property type="entry name" value="AdoMet_MTases"/>
    <property type="match status" value="1"/>
</dbReference>
<accession>A0A7J5UM14</accession>
<evidence type="ECO:0000256" key="1">
    <source>
        <dbReference type="ARBA" id="ARBA00022603"/>
    </source>
</evidence>
<organism evidence="5 6">
    <name type="scientific">Georgenia thermotolerans</name>
    <dbReference type="NCBI Taxonomy" id="527326"/>
    <lineage>
        <taxon>Bacteria</taxon>
        <taxon>Bacillati</taxon>
        <taxon>Actinomycetota</taxon>
        <taxon>Actinomycetes</taxon>
        <taxon>Micrococcales</taxon>
        <taxon>Bogoriellaceae</taxon>
        <taxon>Georgenia</taxon>
    </lineage>
</organism>
<feature type="domain" description="Methyltransferase" evidence="4">
    <location>
        <begin position="45"/>
        <end position="130"/>
    </location>
</feature>
<gene>
    <name evidence="5" type="ORF">GB883_14715</name>
</gene>
<keyword evidence="2 5" id="KW-0808">Transferase</keyword>
<dbReference type="Pfam" id="PF13649">
    <property type="entry name" value="Methyltransf_25"/>
    <property type="match status" value="1"/>
</dbReference>
<comment type="caution">
    <text evidence="5">The sequence shown here is derived from an EMBL/GenBank/DDBJ whole genome shotgun (WGS) entry which is preliminary data.</text>
</comment>
<evidence type="ECO:0000259" key="4">
    <source>
        <dbReference type="Pfam" id="PF13649"/>
    </source>
</evidence>
<dbReference type="RefSeq" id="WP_152203579.1">
    <property type="nucleotide sequence ID" value="NZ_VUKF01000030.1"/>
</dbReference>
<dbReference type="GO" id="GO:0032259">
    <property type="term" value="P:methylation"/>
    <property type="evidence" value="ECO:0007669"/>
    <property type="project" value="UniProtKB-KW"/>
</dbReference>
<dbReference type="AlphaFoldDB" id="A0A7J5UM14"/>